<feature type="compositionally biased region" description="Basic and acidic residues" evidence="1">
    <location>
        <begin position="410"/>
        <end position="434"/>
    </location>
</feature>
<proteinExistence type="predicted"/>
<keyword evidence="4" id="KW-1185">Reference proteome</keyword>
<feature type="region of interest" description="Disordered" evidence="1">
    <location>
        <begin position="349"/>
        <end position="372"/>
    </location>
</feature>
<evidence type="ECO:0000256" key="1">
    <source>
        <dbReference type="SAM" id="MobiDB-lite"/>
    </source>
</evidence>
<accession>A0A3D8Q9H0</accession>
<dbReference type="Pfam" id="PF13391">
    <property type="entry name" value="HNH_2"/>
    <property type="match status" value="1"/>
</dbReference>
<organism evidence="3 4">
    <name type="scientific">Coleophoma crateriformis</name>
    <dbReference type="NCBI Taxonomy" id="565419"/>
    <lineage>
        <taxon>Eukaryota</taxon>
        <taxon>Fungi</taxon>
        <taxon>Dikarya</taxon>
        <taxon>Ascomycota</taxon>
        <taxon>Pezizomycotina</taxon>
        <taxon>Leotiomycetes</taxon>
        <taxon>Helotiales</taxon>
        <taxon>Dermateaceae</taxon>
        <taxon>Coleophoma</taxon>
    </lineage>
</organism>
<protein>
    <recommendedName>
        <fullName evidence="2">HNH nuclease domain-containing protein</fullName>
    </recommendedName>
</protein>
<feature type="region of interest" description="Disordered" evidence="1">
    <location>
        <begin position="481"/>
        <end position="501"/>
    </location>
</feature>
<feature type="region of interest" description="Disordered" evidence="1">
    <location>
        <begin position="1"/>
        <end position="27"/>
    </location>
</feature>
<evidence type="ECO:0000313" key="3">
    <source>
        <dbReference type="EMBL" id="RDW58466.1"/>
    </source>
</evidence>
<dbReference type="Proteomes" id="UP000256328">
    <property type="component" value="Unassembled WGS sequence"/>
</dbReference>
<feature type="region of interest" description="Disordered" evidence="1">
    <location>
        <begin position="408"/>
        <end position="466"/>
    </location>
</feature>
<comment type="caution">
    <text evidence="3">The sequence shown here is derived from an EMBL/GenBank/DDBJ whole genome shotgun (WGS) entry which is preliminary data.</text>
</comment>
<feature type="compositionally biased region" description="Basic residues" evidence="1">
    <location>
        <begin position="354"/>
        <end position="364"/>
    </location>
</feature>
<reference evidence="3 4" key="1">
    <citation type="journal article" date="2018" name="IMA Fungus">
        <title>IMA Genome-F 9: Draft genome sequence of Annulohypoxylon stygium, Aspergillus mulundensis, Berkeleyomyces basicola (syn. Thielaviopsis basicola), Ceratocystis smalleyi, two Cercospora beticola strains, Coleophoma cylindrospora, Fusarium fracticaudum, Phialophora cf. hyalina, and Morchella septimelata.</title>
        <authorList>
            <person name="Wingfield B.D."/>
            <person name="Bills G.F."/>
            <person name="Dong Y."/>
            <person name="Huang W."/>
            <person name="Nel W.J."/>
            <person name="Swalarsk-Parry B.S."/>
            <person name="Vaghefi N."/>
            <person name="Wilken P.M."/>
            <person name="An Z."/>
            <person name="de Beer Z.W."/>
            <person name="De Vos L."/>
            <person name="Chen L."/>
            <person name="Duong T.A."/>
            <person name="Gao Y."/>
            <person name="Hammerbacher A."/>
            <person name="Kikkert J.R."/>
            <person name="Li Y."/>
            <person name="Li H."/>
            <person name="Li K."/>
            <person name="Li Q."/>
            <person name="Liu X."/>
            <person name="Ma X."/>
            <person name="Naidoo K."/>
            <person name="Pethybridge S.J."/>
            <person name="Sun J."/>
            <person name="Steenkamp E.T."/>
            <person name="van der Nest M.A."/>
            <person name="van Wyk S."/>
            <person name="Wingfield M.J."/>
            <person name="Xiong C."/>
            <person name="Yue Q."/>
            <person name="Zhang X."/>
        </authorList>
    </citation>
    <scope>NUCLEOTIDE SEQUENCE [LARGE SCALE GENOMIC DNA]</scope>
    <source>
        <strain evidence="3 4">BP5796</strain>
    </source>
</reference>
<dbReference type="InterPro" id="IPR003615">
    <property type="entry name" value="HNH_nuc"/>
</dbReference>
<feature type="compositionally biased region" description="Polar residues" evidence="1">
    <location>
        <begin position="436"/>
        <end position="447"/>
    </location>
</feature>
<evidence type="ECO:0000313" key="4">
    <source>
        <dbReference type="Proteomes" id="UP000256328"/>
    </source>
</evidence>
<feature type="domain" description="HNH nuclease" evidence="2">
    <location>
        <begin position="193"/>
        <end position="261"/>
    </location>
</feature>
<sequence length="593" mass="66889">MSDASASLTITTTTSRMQREQPPQPPASILQIRPEAQDPTTFLPTSIVQPSISTNPHHQIRFRHPHYPHSSSVLLTLFAPDCPNGGIEYGVAHAACGIITGNRWDGWFSVTVDGDAIELQHGDILSHRDYYFHVPNSTLGNPYPIVPTFKEWSFPHDNLHPLWQREECVPVAQSRFAAPSSLSNAVLYRDQSCRMSGFSEGTQAAHLCPRNEEAWFQRNEMSRYNLNPLLIATMPLEDTANALLLRQDLHTHFDAHKFVFVPKKNSEETPLVAHLLIPSRELGILYHNVQLKPIPDVDIAFLFTRFAWSIFTLVAGFLRNGVQRAVIGTTISVDGAPRIFNAADCSALVSGPKSRSRSPAKRARKTDALEDETEMGMGVEEGVEEYASQGESSDVSKDCTYLVLKPRGRSAQDRRRETECGPEVNQRDGIKEEYWSESNSSDTTRNQPLVHVGHNAEKKRRRISSNASDIEVEDSLAVRLEGMEDGGNKRRKTTSDLSEVQTPIEGSLSDNEKHLKRCRTVSSNVPEVETPVNDLETLRQTWLLKERKRSDLQMRWEQEEEWARGIRDGGVMGPEDVRRWWEYLGCDVEDEIV</sequence>
<evidence type="ECO:0000259" key="2">
    <source>
        <dbReference type="Pfam" id="PF13391"/>
    </source>
</evidence>
<dbReference type="AlphaFoldDB" id="A0A3D8Q9H0"/>
<dbReference type="OrthoDB" id="2142759at2759"/>
<dbReference type="EMBL" id="PDLN01000021">
    <property type="protein sequence ID" value="RDW58466.1"/>
    <property type="molecule type" value="Genomic_DNA"/>
</dbReference>
<name>A0A3D8Q9H0_9HELO</name>
<gene>
    <name evidence="3" type="ORF">BP5796_12396</name>
</gene>